<dbReference type="Proteomes" id="UP000535078">
    <property type="component" value="Unassembled WGS sequence"/>
</dbReference>
<evidence type="ECO:0000259" key="1">
    <source>
        <dbReference type="Pfam" id="PF20613"/>
    </source>
</evidence>
<gene>
    <name evidence="2" type="ORF">GGR90_003727</name>
</gene>
<dbReference type="InterPro" id="IPR046748">
    <property type="entry name" value="HipA_2"/>
</dbReference>
<comment type="caution">
    <text evidence="2">The sequence shown here is derived from an EMBL/GenBank/DDBJ whole genome shotgun (WGS) entry which is preliminary data.</text>
</comment>
<reference evidence="2 3" key="1">
    <citation type="submission" date="2020-03" db="EMBL/GenBank/DDBJ databases">
        <title>Genomic Encyclopedia of Type Strains, Phase IV (KMG-IV): sequencing the most valuable type-strain genomes for metagenomic binning, comparative biology and taxonomic classification.</title>
        <authorList>
            <person name="Goeker M."/>
        </authorList>
    </citation>
    <scope>NUCLEOTIDE SEQUENCE [LARGE SCALE GENOMIC DNA]</scope>
    <source>
        <strain evidence="2 3">DSM 25229</strain>
    </source>
</reference>
<evidence type="ECO:0000313" key="2">
    <source>
        <dbReference type="EMBL" id="NJB91515.1"/>
    </source>
</evidence>
<name>A0A7X5XUH2_9SPHN</name>
<protein>
    <recommendedName>
        <fullName evidence="1">HipA-like kinase domain-containing protein</fullName>
    </recommendedName>
</protein>
<accession>A0A7X5XUH2</accession>
<dbReference type="EMBL" id="JAATIT010000007">
    <property type="protein sequence ID" value="NJB91515.1"/>
    <property type="molecule type" value="Genomic_DNA"/>
</dbReference>
<dbReference type="Pfam" id="PF20613">
    <property type="entry name" value="HipA_2"/>
    <property type="match status" value="1"/>
</dbReference>
<dbReference type="AlphaFoldDB" id="A0A7X5XUH2"/>
<evidence type="ECO:0000313" key="3">
    <source>
        <dbReference type="Proteomes" id="UP000535078"/>
    </source>
</evidence>
<dbReference type="RefSeq" id="WP_167922873.1">
    <property type="nucleotide sequence ID" value="NZ_JAATIT010000007.1"/>
</dbReference>
<sequence>MIRHIEALEYLGLAAGGRNEPLQVTGVDGEGELLDLYLKPSGRPELGFEGLSNELLAAMIAGELGLPVCEPLIVSMTPEWIATIPDDSLRAVLQQSCPLAFGSKGAGKGWKLWSDGDTILSDRRATALSIFAFDAFTGNADRRDVKPNLLVRGPDLRIIDHELCFGLRMKLFPRVAPWELGNLSHLTNANQHILGPLLKGNRALDFAALRTPWADIADDRLADFEACIPIEWSAAAAAMTDAITHVKTVRDRIDDCLVEIERTLR</sequence>
<feature type="domain" description="HipA-like kinase" evidence="1">
    <location>
        <begin position="45"/>
        <end position="166"/>
    </location>
</feature>
<keyword evidence="3" id="KW-1185">Reference proteome</keyword>
<proteinExistence type="predicted"/>
<organism evidence="2 3">
    <name type="scientific">Sphingopyxis italica</name>
    <dbReference type="NCBI Taxonomy" id="1129133"/>
    <lineage>
        <taxon>Bacteria</taxon>
        <taxon>Pseudomonadati</taxon>
        <taxon>Pseudomonadota</taxon>
        <taxon>Alphaproteobacteria</taxon>
        <taxon>Sphingomonadales</taxon>
        <taxon>Sphingomonadaceae</taxon>
        <taxon>Sphingopyxis</taxon>
    </lineage>
</organism>